<reference evidence="2 3" key="1">
    <citation type="submission" date="2021-03" db="EMBL/GenBank/DDBJ databases">
        <title>Whole genome shotgun sequence of Salinispora arenicola NBRC 105043.</title>
        <authorList>
            <person name="Komaki H."/>
            <person name="Tamura T."/>
        </authorList>
    </citation>
    <scope>NUCLEOTIDE SEQUENCE [LARGE SCALE GENOMIC DNA]</scope>
    <source>
        <strain evidence="2 3">NBRC 105043</strain>
    </source>
</reference>
<gene>
    <name evidence="2" type="ORF">Sar04_00750</name>
</gene>
<evidence type="ECO:0000313" key="2">
    <source>
        <dbReference type="EMBL" id="GIM81151.1"/>
    </source>
</evidence>
<evidence type="ECO:0000256" key="1">
    <source>
        <dbReference type="SAM" id="MobiDB-lite"/>
    </source>
</evidence>
<name>A0ABQ4JMW0_SALAC</name>
<comment type="caution">
    <text evidence="2">The sequence shown here is derived from an EMBL/GenBank/DDBJ whole genome shotgun (WGS) entry which is preliminary data.</text>
</comment>
<proteinExistence type="predicted"/>
<feature type="compositionally biased region" description="Basic and acidic residues" evidence="1">
    <location>
        <begin position="66"/>
        <end position="79"/>
    </location>
</feature>
<evidence type="ECO:0000313" key="3">
    <source>
        <dbReference type="Proteomes" id="UP000677457"/>
    </source>
</evidence>
<sequence length="90" mass="9546">MLTVLVVGGGAAPGIASLQGRTDPVSPPPGAAPVTPDVRGRQTLPVSSPPCWWLAPWKGSTMSNKPKPDTTDEAREQLRRALQTSMDTRQ</sequence>
<dbReference type="EMBL" id="BOQM01000001">
    <property type="protein sequence ID" value="GIM81151.1"/>
    <property type="molecule type" value="Genomic_DNA"/>
</dbReference>
<feature type="region of interest" description="Disordered" evidence="1">
    <location>
        <begin position="16"/>
        <end position="90"/>
    </location>
</feature>
<keyword evidence="3" id="KW-1185">Reference proteome</keyword>
<organism evidence="2 3">
    <name type="scientific">Salinispora arenicola</name>
    <dbReference type="NCBI Taxonomy" id="168697"/>
    <lineage>
        <taxon>Bacteria</taxon>
        <taxon>Bacillati</taxon>
        <taxon>Actinomycetota</taxon>
        <taxon>Actinomycetes</taxon>
        <taxon>Micromonosporales</taxon>
        <taxon>Micromonosporaceae</taxon>
        <taxon>Salinispora</taxon>
    </lineage>
</organism>
<accession>A0ABQ4JMW0</accession>
<dbReference type="Proteomes" id="UP000677457">
    <property type="component" value="Unassembled WGS sequence"/>
</dbReference>
<protein>
    <submittedName>
        <fullName evidence="2">Uncharacterized protein</fullName>
    </submittedName>
</protein>